<dbReference type="InterPro" id="IPR000772">
    <property type="entry name" value="Ricin_B_lectin"/>
</dbReference>
<dbReference type="GO" id="GO:0030246">
    <property type="term" value="F:carbohydrate binding"/>
    <property type="evidence" value="ECO:0007669"/>
    <property type="project" value="UniProtKB-KW"/>
</dbReference>
<evidence type="ECO:0000313" key="3">
    <source>
        <dbReference type="EMBL" id="SHF63161.1"/>
    </source>
</evidence>
<dbReference type="Gene3D" id="2.80.10.50">
    <property type="match status" value="2"/>
</dbReference>
<dbReference type="CDD" id="cd00161">
    <property type="entry name" value="beta-trefoil_Ricin-like"/>
    <property type="match status" value="1"/>
</dbReference>
<dbReference type="EMBL" id="FQVN01000004">
    <property type="protein sequence ID" value="SHF63161.1"/>
    <property type="molecule type" value="Genomic_DNA"/>
</dbReference>
<evidence type="ECO:0000259" key="2">
    <source>
        <dbReference type="SMART" id="SM00458"/>
    </source>
</evidence>
<evidence type="ECO:0000256" key="1">
    <source>
        <dbReference type="SAM" id="SignalP"/>
    </source>
</evidence>
<feature type="chain" id="PRO_5012183442" evidence="1">
    <location>
        <begin position="29"/>
        <end position="168"/>
    </location>
</feature>
<organism evidence="3 4">
    <name type="scientific">Streptoalloteichus hindustanus</name>
    <dbReference type="NCBI Taxonomy" id="2017"/>
    <lineage>
        <taxon>Bacteria</taxon>
        <taxon>Bacillati</taxon>
        <taxon>Actinomycetota</taxon>
        <taxon>Actinomycetes</taxon>
        <taxon>Pseudonocardiales</taxon>
        <taxon>Pseudonocardiaceae</taxon>
        <taxon>Streptoalloteichus</taxon>
    </lineage>
</organism>
<dbReference type="SMART" id="SM00458">
    <property type="entry name" value="RICIN"/>
    <property type="match status" value="1"/>
</dbReference>
<dbReference type="STRING" id="2017.SAMN05444320_104338"/>
<evidence type="ECO:0000313" key="4">
    <source>
        <dbReference type="Proteomes" id="UP000184501"/>
    </source>
</evidence>
<dbReference type="PROSITE" id="PS50231">
    <property type="entry name" value="RICIN_B_LECTIN"/>
    <property type="match status" value="1"/>
</dbReference>
<dbReference type="Proteomes" id="UP000184501">
    <property type="component" value="Unassembled WGS sequence"/>
</dbReference>
<feature type="signal peptide" evidence="1">
    <location>
        <begin position="1"/>
        <end position="28"/>
    </location>
</feature>
<keyword evidence="1" id="KW-0732">Signal</keyword>
<feature type="domain" description="Ricin B lectin" evidence="2">
    <location>
        <begin position="44"/>
        <end position="168"/>
    </location>
</feature>
<dbReference type="RefSeq" id="WP_073483317.1">
    <property type="nucleotide sequence ID" value="NZ_FQVN01000004.1"/>
</dbReference>
<proteinExistence type="predicted"/>
<sequence length="168" mass="18542">MNKSRAVALLAALGLVLGGGAVTSSAVAEVAPAHSAQPASPLPMPLIRSQLNDRCLEIYAGHQEDGASVVMWDCHGGPSEQWYWDGEQIRTRLNGKCLEIYAFHQGNGAPVSTWRCDGGNNQRWYREGDQIRSRMNGKCLDIIDNRPGNGELVWMWDCNGGKNQQWNF</sequence>
<dbReference type="InterPro" id="IPR035992">
    <property type="entry name" value="Ricin_B-like_lectins"/>
</dbReference>
<keyword evidence="3" id="KW-0430">Lectin</keyword>
<keyword evidence="4" id="KW-1185">Reference proteome</keyword>
<reference evidence="3 4" key="1">
    <citation type="submission" date="2016-11" db="EMBL/GenBank/DDBJ databases">
        <authorList>
            <person name="Jaros S."/>
            <person name="Januszkiewicz K."/>
            <person name="Wedrychowicz H."/>
        </authorList>
    </citation>
    <scope>NUCLEOTIDE SEQUENCE [LARGE SCALE GENOMIC DNA]</scope>
    <source>
        <strain evidence="3 4">DSM 44523</strain>
    </source>
</reference>
<dbReference type="AlphaFoldDB" id="A0A1M5D898"/>
<accession>A0A1M5D898</accession>
<gene>
    <name evidence="3" type="ORF">SAMN05444320_104338</name>
</gene>
<dbReference type="Pfam" id="PF00652">
    <property type="entry name" value="Ricin_B_lectin"/>
    <property type="match status" value="1"/>
</dbReference>
<dbReference type="SUPFAM" id="SSF50370">
    <property type="entry name" value="Ricin B-like lectins"/>
    <property type="match status" value="1"/>
</dbReference>
<name>A0A1M5D898_STRHI</name>
<protein>
    <submittedName>
        <fullName evidence="3">Ricin-type beta-trefoil lectin domain-containing protein</fullName>
    </submittedName>
</protein>
<dbReference type="OrthoDB" id="3373658at2"/>